<comment type="caution">
    <text evidence="5">The sequence shown here is derived from an EMBL/GenBank/DDBJ whole genome shotgun (WGS) entry which is preliminary data.</text>
</comment>
<dbReference type="Gene3D" id="1.10.10.10">
    <property type="entry name" value="Winged helix-like DNA-binding domain superfamily/Winged helix DNA-binding domain"/>
    <property type="match status" value="1"/>
</dbReference>
<dbReference type="InterPro" id="IPR026881">
    <property type="entry name" value="WYL_dom"/>
</dbReference>
<keyword evidence="6" id="KW-1185">Reference proteome</keyword>
<evidence type="ECO:0000313" key="5">
    <source>
        <dbReference type="EMBL" id="TDD62300.1"/>
    </source>
</evidence>
<evidence type="ECO:0000256" key="1">
    <source>
        <dbReference type="ARBA" id="ARBA00023015"/>
    </source>
</evidence>
<dbReference type="RefSeq" id="WP_132165404.1">
    <property type="nucleotide sequence ID" value="NZ_SMKX01000007.1"/>
</dbReference>
<keyword evidence="2" id="KW-0238">DNA-binding</keyword>
<proteinExistence type="predicted"/>
<feature type="domain" description="HTH deoR-type" evidence="4">
    <location>
        <begin position="4"/>
        <end position="63"/>
    </location>
</feature>
<dbReference type="Proteomes" id="UP000295124">
    <property type="component" value="Unassembled WGS sequence"/>
</dbReference>
<sequence>MSEMPGRMLRLLSLLQSRREWSGRELAEHLGVTERTVRRDIDRLRALDYPITGTTGTAGGYRLGPGSQLPPLLLDDDEAIAVALGLVSAGSGGVSGIAASSMSALAKLTQVLPARLRPQLAAMASAEAIPRLGVPQVDPDVLATLARCSRNHEVVGFEYVSRQDVSTRRRVEPHQLLTVAWHWYLLAFDPTRDDWRFFRVDRISAVSPVLHRFAPRPLPADDAASYLVESFAQASYRHSVQLTVQLPADEVAAHFYGFVPGRIAPAGPTSCVAEFSAETPSLLLQLVAGIVALGADFTVDEASPETRAMIASVGERLQSFRP</sequence>
<dbReference type="PANTHER" id="PTHR34580">
    <property type="match status" value="1"/>
</dbReference>
<dbReference type="GO" id="GO:0003677">
    <property type="term" value="F:DNA binding"/>
    <property type="evidence" value="ECO:0007669"/>
    <property type="project" value="UniProtKB-KW"/>
</dbReference>
<dbReference type="InterPro" id="IPR001034">
    <property type="entry name" value="DeoR_HTH"/>
</dbReference>
<dbReference type="Pfam" id="PF08279">
    <property type="entry name" value="HTH_11"/>
    <property type="match status" value="1"/>
</dbReference>
<evidence type="ECO:0000256" key="3">
    <source>
        <dbReference type="ARBA" id="ARBA00023163"/>
    </source>
</evidence>
<dbReference type="PROSITE" id="PS51000">
    <property type="entry name" value="HTH_DEOR_2"/>
    <property type="match status" value="1"/>
</dbReference>
<dbReference type="AlphaFoldDB" id="A0A4R4ZUZ0"/>
<dbReference type="GO" id="GO:0003700">
    <property type="term" value="F:DNA-binding transcription factor activity"/>
    <property type="evidence" value="ECO:0007669"/>
    <property type="project" value="InterPro"/>
</dbReference>
<reference evidence="5 6" key="1">
    <citation type="submission" date="2019-03" db="EMBL/GenBank/DDBJ databases">
        <title>Draft genome sequences of novel Actinobacteria.</title>
        <authorList>
            <person name="Sahin N."/>
            <person name="Ay H."/>
            <person name="Saygin H."/>
        </authorList>
    </citation>
    <scope>NUCLEOTIDE SEQUENCE [LARGE SCALE GENOMIC DNA]</scope>
    <source>
        <strain evidence="5 6">JCM 13523</strain>
    </source>
</reference>
<dbReference type="EMBL" id="SMKX01000007">
    <property type="protein sequence ID" value="TDD62300.1"/>
    <property type="molecule type" value="Genomic_DNA"/>
</dbReference>
<accession>A0A4R4ZUZ0</accession>
<dbReference type="OrthoDB" id="8555652at2"/>
<dbReference type="PANTHER" id="PTHR34580:SF3">
    <property type="entry name" value="PROTEIN PAFB"/>
    <property type="match status" value="1"/>
</dbReference>
<gene>
    <name evidence="5" type="ORF">E1263_03840</name>
</gene>
<dbReference type="PROSITE" id="PS52050">
    <property type="entry name" value="WYL"/>
    <property type="match status" value="1"/>
</dbReference>
<dbReference type="Pfam" id="PF13280">
    <property type="entry name" value="WYL"/>
    <property type="match status" value="1"/>
</dbReference>
<dbReference type="PROSITE" id="PS00894">
    <property type="entry name" value="HTH_DEOR_1"/>
    <property type="match status" value="1"/>
</dbReference>
<dbReference type="InterPro" id="IPR013196">
    <property type="entry name" value="HTH_11"/>
</dbReference>
<evidence type="ECO:0000259" key="4">
    <source>
        <dbReference type="PROSITE" id="PS51000"/>
    </source>
</evidence>
<keyword evidence="3" id="KW-0804">Transcription</keyword>
<dbReference type="InterPro" id="IPR036388">
    <property type="entry name" value="WH-like_DNA-bd_sf"/>
</dbReference>
<dbReference type="SUPFAM" id="SSF46785">
    <property type="entry name" value="Winged helix' DNA-binding domain"/>
    <property type="match status" value="1"/>
</dbReference>
<organism evidence="5 6">
    <name type="scientific">Kribbella antibiotica</name>
    <dbReference type="NCBI Taxonomy" id="190195"/>
    <lineage>
        <taxon>Bacteria</taxon>
        <taxon>Bacillati</taxon>
        <taxon>Actinomycetota</taxon>
        <taxon>Actinomycetes</taxon>
        <taxon>Propionibacteriales</taxon>
        <taxon>Kribbellaceae</taxon>
        <taxon>Kribbella</taxon>
    </lineage>
</organism>
<evidence type="ECO:0000256" key="2">
    <source>
        <dbReference type="ARBA" id="ARBA00023125"/>
    </source>
</evidence>
<name>A0A4R4ZUZ0_9ACTN</name>
<protein>
    <submittedName>
        <fullName evidence="5">WYL domain-containing transcriptional regulator</fullName>
    </submittedName>
</protein>
<dbReference type="InterPro" id="IPR036390">
    <property type="entry name" value="WH_DNA-bd_sf"/>
</dbReference>
<keyword evidence="1" id="KW-0805">Transcription regulation</keyword>
<evidence type="ECO:0000313" key="6">
    <source>
        <dbReference type="Proteomes" id="UP000295124"/>
    </source>
</evidence>
<dbReference type="InterPro" id="IPR018356">
    <property type="entry name" value="Tscrpt_reg_HTH_DeoR_CS"/>
</dbReference>
<dbReference type="InterPro" id="IPR051534">
    <property type="entry name" value="CBASS_pafABC_assoc_protein"/>
</dbReference>